<keyword evidence="2" id="KW-0812">Transmembrane</keyword>
<feature type="region of interest" description="Disordered" evidence="1">
    <location>
        <begin position="1"/>
        <end position="25"/>
    </location>
</feature>
<dbReference type="PANTHER" id="PTHR34191">
    <property type="entry name" value="LATE EMBRYOGENESIS ABUNDANT PROTEIN (LEA) FAMILY PROTEIN"/>
    <property type="match status" value="1"/>
</dbReference>
<keyword evidence="2" id="KW-1133">Transmembrane helix</keyword>
<reference evidence="4" key="1">
    <citation type="journal article" date="2019" name="Gigascience">
        <title>De novo genome assembly of the endangered Acer yangbiense, a plant species with extremely small populations endemic to Yunnan Province, China.</title>
        <authorList>
            <person name="Yang J."/>
            <person name="Wariss H.M."/>
            <person name="Tao L."/>
            <person name="Zhang R."/>
            <person name="Yun Q."/>
            <person name="Hollingsworth P."/>
            <person name="Dao Z."/>
            <person name="Luo G."/>
            <person name="Guo H."/>
            <person name="Ma Y."/>
            <person name="Sun W."/>
        </authorList>
    </citation>
    <scope>NUCLEOTIDE SEQUENCE [LARGE SCALE GENOMIC DNA]</scope>
    <source>
        <strain evidence="4">cv. br00</strain>
    </source>
</reference>
<comment type="caution">
    <text evidence="3">The sequence shown here is derived from an EMBL/GenBank/DDBJ whole genome shotgun (WGS) entry which is preliminary data.</text>
</comment>
<evidence type="ECO:0000313" key="4">
    <source>
        <dbReference type="Proteomes" id="UP000326939"/>
    </source>
</evidence>
<feature type="transmembrane region" description="Helical" evidence="2">
    <location>
        <begin position="45"/>
        <end position="65"/>
    </location>
</feature>
<organism evidence="3 4">
    <name type="scientific">Salix brachista</name>
    <dbReference type="NCBI Taxonomy" id="2182728"/>
    <lineage>
        <taxon>Eukaryota</taxon>
        <taxon>Viridiplantae</taxon>
        <taxon>Streptophyta</taxon>
        <taxon>Embryophyta</taxon>
        <taxon>Tracheophyta</taxon>
        <taxon>Spermatophyta</taxon>
        <taxon>Magnoliopsida</taxon>
        <taxon>eudicotyledons</taxon>
        <taxon>Gunneridae</taxon>
        <taxon>Pentapetalae</taxon>
        <taxon>rosids</taxon>
        <taxon>fabids</taxon>
        <taxon>Malpighiales</taxon>
        <taxon>Salicaceae</taxon>
        <taxon>Saliceae</taxon>
        <taxon>Salix</taxon>
    </lineage>
</organism>
<dbReference type="EMBL" id="VDCV01000004">
    <property type="protein sequence ID" value="KAB5561068.1"/>
    <property type="molecule type" value="Genomic_DNA"/>
</dbReference>
<dbReference type="Proteomes" id="UP000326939">
    <property type="component" value="Chromosome 4"/>
</dbReference>
<name>A0A5N5N233_9ROSI</name>
<keyword evidence="2" id="KW-0472">Membrane</keyword>
<accession>A0A5N5N233</accession>
<feature type="compositionally biased region" description="Low complexity" evidence="1">
    <location>
        <begin position="7"/>
        <end position="18"/>
    </location>
</feature>
<keyword evidence="4" id="KW-1185">Reference proteome</keyword>
<evidence type="ECO:0000256" key="2">
    <source>
        <dbReference type="SAM" id="Phobius"/>
    </source>
</evidence>
<proteinExistence type="predicted"/>
<dbReference type="InterPro" id="IPR039624">
    <property type="entry name" value="LEA1/2/D7/KIN2"/>
</dbReference>
<sequence>MDSCNTGFQAGQAKGQAQEKTSQFMDKASNAAQSAMESCQEVQDFFSTMLIDILLCHLLIFTRYFELQTGQQMKNKAQEAAETVKSKVGTDK</sequence>
<gene>
    <name evidence="3" type="ORF">DKX38_006025</name>
</gene>
<evidence type="ECO:0000256" key="1">
    <source>
        <dbReference type="SAM" id="MobiDB-lite"/>
    </source>
</evidence>
<dbReference type="PANTHER" id="PTHR34191:SF30">
    <property type="entry name" value="STRESS-INDUCED PROTEIN KIN2-LIKE"/>
    <property type="match status" value="1"/>
</dbReference>
<evidence type="ECO:0000313" key="3">
    <source>
        <dbReference type="EMBL" id="KAB5561068.1"/>
    </source>
</evidence>
<protein>
    <submittedName>
        <fullName evidence="3">Uncharacterized protein</fullName>
    </submittedName>
</protein>
<dbReference type="AlphaFoldDB" id="A0A5N5N233"/>